<evidence type="ECO:0000313" key="3">
    <source>
        <dbReference type="Proteomes" id="UP000499080"/>
    </source>
</evidence>
<name>A0A4Y2DX43_ARAVE</name>
<reference evidence="2 3" key="1">
    <citation type="journal article" date="2019" name="Sci. Rep.">
        <title>Orb-weaving spider Araneus ventricosus genome elucidates the spidroin gene catalogue.</title>
        <authorList>
            <person name="Kono N."/>
            <person name="Nakamura H."/>
            <person name="Ohtoshi R."/>
            <person name="Moran D.A.P."/>
            <person name="Shinohara A."/>
            <person name="Yoshida Y."/>
            <person name="Fujiwara M."/>
            <person name="Mori M."/>
            <person name="Tomita M."/>
            <person name="Arakawa K."/>
        </authorList>
    </citation>
    <scope>NUCLEOTIDE SEQUENCE [LARGE SCALE GENOMIC DNA]</scope>
</reference>
<dbReference type="Proteomes" id="UP000499080">
    <property type="component" value="Unassembled WGS sequence"/>
</dbReference>
<gene>
    <name evidence="2" type="ORF">AVEN_222096_1</name>
</gene>
<dbReference type="Pfam" id="PF13975">
    <property type="entry name" value="gag-asp_proteas"/>
    <property type="match status" value="1"/>
</dbReference>
<dbReference type="AlphaFoldDB" id="A0A4Y2DX43"/>
<evidence type="ECO:0000256" key="1">
    <source>
        <dbReference type="SAM" id="MobiDB-lite"/>
    </source>
</evidence>
<organism evidence="2 3">
    <name type="scientific">Araneus ventricosus</name>
    <name type="common">Orbweaver spider</name>
    <name type="synonym">Epeira ventricosa</name>
    <dbReference type="NCBI Taxonomy" id="182803"/>
    <lineage>
        <taxon>Eukaryota</taxon>
        <taxon>Metazoa</taxon>
        <taxon>Ecdysozoa</taxon>
        <taxon>Arthropoda</taxon>
        <taxon>Chelicerata</taxon>
        <taxon>Arachnida</taxon>
        <taxon>Araneae</taxon>
        <taxon>Araneomorphae</taxon>
        <taxon>Entelegynae</taxon>
        <taxon>Araneoidea</taxon>
        <taxon>Araneidae</taxon>
        <taxon>Araneus</taxon>
    </lineage>
</organism>
<evidence type="ECO:0000313" key="2">
    <source>
        <dbReference type="EMBL" id="GBM20388.1"/>
    </source>
</evidence>
<feature type="compositionally biased region" description="Low complexity" evidence="1">
    <location>
        <begin position="280"/>
        <end position="294"/>
    </location>
</feature>
<keyword evidence="3" id="KW-1185">Reference proteome</keyword>
<sequence>MLLKRYSEQIKKKAPPDLKEWNQPLELVEKLDAYENIRHGLKKNSTPHNKQNFRSDFPTTERRFKFTATPREDNHEKTARNAFSKKTNSTPERRTIQCYGCGTPGYIQSNCSKSKGEAKASVNSANLFTFEAPTSPSSLIVLKICGVESAVCADTGASHSIAGEKLFHMLQSKKVKFKPKTVSLTLADGTQSNVAALTTVVDLKVEGKVVPIELIVLPEAKGNRTLLGTDFLQSAGIVLDVLNGKWHFCENPQIQYPFYKVPSKNANSKSISDSEKKSSETSSSVKVPETSSSVNLRSDEDKHLTKE</sequence>
<dbReference type="InterPro" id="IPR021109">
    <property type="entry name" value="Peptidase_aspartic_dom_sf"/>
</dbReference>
<proteinExistence type="predicted"/>
<evidence type="ECO:0008006" key="4">
    <source>
        <dbReference type="Google" id="ProtNLM"/>
    </source>
</evidence>
<dbReference type="OrthoDB" id="6436563at2759"/>
<accession>A0A4Y2DX43</accession>
<comment type="caution">
    <text evidence="2">The sequence shown here is derived from an EMBL/GenBank/DDBJ whole genome shotgun (WGS) entry which is preliminary data.</text>
</comment>
<protein>
    <recommendedName>
        <fullName evidence="4">CCHC-type domain-containing protein</fullName>
    </recommendedName>
</protein>
<dbReference type="CDD" id="cd00303">
    <property type="entry name" value="retropepsin_like"/>
    <property type="match status" value="1"/>
</dbReference>
<feature type="region of interest" description="Disordered" evidence="1">
    <location>
        <begin position="263"/>
        <end position="307"/>
    </location>
</feature>
<feature type="compositionally biased region" description="Basic and acidic residues" evidence="1">
    <location>
        <begin position="297"/>
        <end position="307"/>
    </location>
</feature>
<dbReference type="EMBL" id="BGPR01000441">
    <property type="protein sequence ID" value="GBM20388.1"/>
    <property type="molecule type" value="Genomic_DNA"/>
</dbReference>
<dbReference type="Gene3D" id="2.40.70.10">
    <property type="entry name" value="Acid Proteases"/>
    <property type="match status" value="1"/>
</dbReference>
<dbReference type="SUPFAM" id="SSF50630">
    <property type="entry name" value="Acid proteases"/>
    <property type="match status" value="1"/>
</dbReference>